<dbReference type="RefSeq" id="WP_034763141.1">
    <property type="nucleotide sequence ID" value="NZ_CCDN010000004.1"/>
</dbReference>
<dbReference type="KEGG" id="bvq:FHE72_07120"/>
<evidence type="ECO:0000313" key="2">
    <source>
        <dbReference type="Proteomes" id="UP000465062"/>
    </source>
</evidence>
<dbReference type="AlphaFoldDB" id="A0A6I6UQP6"/>
<dbReference type="Proteomes" id="UP000465062">
    <property type="component" value="Chromosome"/>
</dbReference>
<dbReference type="Pfam" id="PF01741">
    <property type="entry name" value="MscL"/>
    <property type="match status" value="1"/>
</dbReference>
<dbReference type="EMBL" id="CP047394">
    <property type="protein sequence ID" value="QHE60820.1"/>
    <property type="molecule type" value="Genomic_DNA"/>
</dbReference>
<gene>
    <name evidence="1" type="ORF">FHE72_07120</name>
</gene>
<proteinExistence type="predicted"/>
<dbReference type="InterPro" id="IPR036019">
    <property type="entry name" value="MscL_channel"/>
</dbReference>
<dbReference type="InterPro" id="IPR037673">
    <property type="entry name" value="MSC/AndL"/>
</dbReference>
<evidence type="ECO:0000313" key="1">
    <source>
        <dbReference type="EMBL" id="QHE60820.1"/>
    </source>
</evidence>
<reference evidence="1 2" key="1">
    <citation type="submission" date="2019-06" db="EMBL/GenBank/DDBJ databases">
        <title>An operon consisting of a P-type ATPase gene and a transcriptional regular gene given the different cadmium resistance in Bacillus vietamensis 151-6 and Bacillus marisflavi 151-25.</title>
        <authorList>
            <person name="Yu X."/>
        </authorList>
    </citation>
    <scope>NUCLEOTIDE SEQUENCE [LARGE SCALE GENOMIC DNA]</scope>
    <source>
        <strain evidence="1 2">151-6</strain>
    </source>
</reference>
<sequence length="88" mass="9995">MGKFLGSLVDLLLIATSIFLMVKLVNRLTASDQASKVHRTNNLEVLQEIRDILKDDFRSARIAVPVKARDLLTKSGMKIQMRTDRKLK</sequence>
<organism evidence="1 2">
    <name type="scientific">Rossellomorea vietnamensis</name>
    <dbReference type="NCBI Taxonomy" id="218284"/>
    <lineage>
        <taxon>Bacteria</taxon>
        <taxon>Bacillati</taxon>
        <taxon>Bacillota</taxon>
        <taxon>Bacilli</taxon>
        <taxon>Bacillales</taxon>
        <taxon>Bacillaceae</taxon>
        <taxon>Rossellomorea</taxon>
    </lineage>
</organism>
<dbReference type="Gene3D" id="1.10.1200.120">
    <property type="entry name" value="Large-conductance mechanosensitive channel, MscL, domain 1"/>
    <property type="match status" value="1"/>
</dbReference>
<dbReference type="GeneID" id="77237726"/>
<accession>A0A6I6UQP6</accession>
<protein>
    <submittedName>
        <fullName evidence="1">MscL family protein</fullName>
    </submittedName>
</protein>
<name>A0A6I6UQP6_9BACI</name>
<dbReference type="SUPFAM" id="SSF81330">
    <property type="entry name" value="Gated mechanosensitive channel"/>
    <property type="match status" value="1"/>
</dbReference>